<feature type="transmembrane region" description="Helical" evidence="1">
    <location>
        <begin position="307"/>
        <end position="327"/>
    </location>
</feature>
<dbReference type="AlphaFoldDB" id="A0A1S7LMX6"/>
<accession>A0A1S7LMX6</accession>
<evidence type="ECO:0000256" key="1">
    <source>
        <dbReference type="SAM" id="Phobius"/>
    </source>
</evidence>
<organism evidence="2">
    <name type="scientific">Magnetococcus massalia (strain MO-1)</name>
    <dbReference type="NCBI Taxonomy" id="451514"/>
    <lineage>
        <taxon>Bacteria</taxon>
        <taxon>Pseudomonadati</taxon>
        <taxon>Pseudomonadota</taxon>
        <taxon>Magnetococcia</taxon>
        <taxon>Magnetococcales</taxon>
        <taxon>Magnetococcaceae</taxon>
        <taxon>Magnetococcus</taxon>
    </lineage>
</organism>
<feature type="transmembrane region" description="Helical" evidence="1">
    <location>
        <begin position="52"/>
        <end position="74"/>
    </location>
</feature>
<feature type="transmembrane region" description="Helical" evidence="1">
    <location>
        <begin position="136"/>
        <end position="158"/>
    </location>
</feature>
<proteinExistence type="predicted"/>
<keyword evidence="1" id="KW-0472">Membrane</keyword>
<evidence type="ECO:0000313" key="2">
    <source>
        <dbReference type="EMBL" id="CRH07988.1"/>
    </source>
</evidence>
<keyword evidence="1" id="KW-0812">Transmembrane</keyword>
<dbReference type="EMBL" id="LO017727">
    <property type="protein sequence ID" value="CRH07988.1"/>
    <property type="molecule type" value="Genomic_DNA"/>
</dbReference>
<feature type="transmembrane region" description="Helical" evidence="1">
    <location>
        <begin position="104"/>
        <end position="124"/>
    </location>
</feature>
<feature type="transmembrane region" description="Helical" evidence="1">
    <location>
        <begin position="225"/>
        <end position="245"/>
    </location>
</feature>
<feature type="transmembrane region" description="Helical" evidence="1">
    <location>
        <begin position="265"/>
        <end position="286"/>
    </location>
</feature>
<feature type="transmembrane region" description="Helical" evidence="1">
    <location>
        <begin position="194"/>
        <end position="213"/>
    </location>
</feature>
<name>A0A1S7LMX6_MAGMO</name>
<sequence length="336" mass="36690">MILQPSVLALLVADGVAVLFLAMATLFALRLLKGWDLGSGSALQLQLERRTYLVSTLLTFALATQLIALLLLVFNADRMSEYFVGAMCAVGSFNAHPWGFPALMLRLGLFFLAGTWLVTNYLDNQHPRYPLIRPKYALILPTLLLAVTTGGLQLGYFLGLEGDLSAVITSCCGALFSVDAKTVASELSGSPPDIMMGIFYLTMALVVGGGIWVSRSHRGFRPLALLGVAALVVGIAAVISFISLYLYEHPHHHCPFCLLKPEYNYFGYLLYIPLFLATALNLGVGFSSQFLRGEVREAILPIHGAKLIRWTVVLYLLFTLFATLAVVQSNLILLES</sequence>
<gene>
    <name evidence="2" type="ORF">MAGMO_3860</name>
</gene>
<feature type="transmembrane region" description="Helical" evidence="1">
    <location>
        <begin position="7"/>
        <end position="32"/>
    </location>
</feature>
<reference evidence="2" key="1">
    <citation type="submission" date="2015-04" db="EMBL/GenBank/DDBJ databases">
        <authorList>
            <person name="Syromyatnikov M.Y."/>
            <person name="Popov V.N."/>
        </authorList>
    </citation>
    <scope>NUCLEOTIDE SEQUENCE</scope>
    <source>
        <strain evidence="2">MO-1</strain>
    </source>
</reference>
<protein>
    <submittedName>
        <fullName evidence="2">Uncharacterized protein</fullName>
    </submittedName>
</protein>
<keyword evidence="1" id="KW-1133">Transmembrane helix</keyword>